<name>M1PAV8_9VIRU</name>
<dbReference type="Gene3D" id="1.10.510.10">
    <property type="entry name" value="Transferase(Phosphotransferase) domain 1"/>
    <property type="match status" value="1"/>
</dbReference>
<dbReference type="SUPFAM" id="SSF56112">
    <property type="entry name" value="Protein kinase-like (PK-like)"/>
    <property type="match status" value="1"/>
</dbReference>
<feature type="domain" description="Protein kinase" evidence="7">
    <location>
        <begin position="218"/>
        <end position="498"/>
    </location>
</feature>
<dbReference type="SUPFAM" id="SSF47954">
    <property type="entry name" value="Cyclin-like"/>
    <property type="match status" value="1"/>
</dbReference>
<evidence type="ECO:0000256" key="1">
    <source>
        <dbReference type="ARBA" id="ARBA00022527"/>
    </source>
</evidence>
<evidence type="ECO:0000256" key="5">
    <source>
        <dbReference type="ARBA" id="ARBA00022840"/>
    </source>
</evidence>
<dbReference type="Gene3D" id="1.10.472.10">
    <property type="entry name" value="Cyclin-like"/>
    <property type="match status" value="1"/>
</dbReference>
<dbReference type="InterPro" id="IPR008266">
    <property type="entry name" value="Tyr_kinase_AS"/>
</dbReference>
<protein>
    <submittedName>
        <fullName evidence="8">Serine-threonine kinase-like protein</fullName>
    </submittedName>
</protein>
<dbReference type="InterPro" id="IPR017441">
    <property type="entry name" value="Protein_kinase_ATP_BS"/>
</dbReference>
<dbReference type="GO" id="GO:0004674">
    <property type="term" value="F:protein serine/threonine kinase activity"/>
    <property type="evidence" value="ECO:0007669"/>
    <property type="project" value="UniProtKB-KW"/>
</dbReference>
<dbReference type="GO" id="GO:0005524">
    <property type="term" value="F:ATP binding"/>
    <property type="evidence" value="ECO:0007669"/>
    <property type="project" value="UniProtKB-UniRule"/>
</dbReference>
<feature type="binding site" evidence="6">
    <location>
        <position position="245"/>
    </location>
    <ligand>
        <name>ATP</name>
        <dbReference type="ChEBI" id="CHEBI:30616"/>
    </ligand>
</feature>
<evidence type="ECO:0000313" key="8">
    <source>
        <dbReference type="EMBL" id="AGF84984.1"/>
    </source>
</evidence>
<evidence type="ECO:0000256" key="3">
    <source>
        <dbReference type="ARBA" id="ARBA00022741"/>
    </source>
</evidence>
<keyword evidence="2" id="KW-0808">Transferase</keyword>
<dbReference type="PROSITE" id="PS00109">
    <property type="entry name" value="PROTEIN_KINASE_TYR"/>
    <property type="match status" value="1"/>
</dbReference>
<evidence type="ECO:0000256" key="2">
    <source>
        <dbReference type="ARBA" id="ARBA00022679"/>
    </source>
</evidence>
<keyword evidence="4 8" id="KW-0418">Kinase</keyword>
<evidence type="ECO:0000313" key="9">
    <source>
        <dbReference type="Proteomes" id="UP000241071"/>
    </source>
</evidence>
<dbReference type="InterPro" id="IPR050117">
    <property type="entry name" value="MAPK"/>
</dbReference>
<dbReference type="Proteomes" id="UP000241071">
    <property type="component" value="Segment"/>
</dbReference>
<dbReference type="Gene3D" id="3.30.200.20">
    <property type="entry name" value="Phosphorylase Kinase, domain 1"/>
    <property type="match status" value="1"/>
</dbReference>
<evidence type="ECO:0000256" key="6">
    <source>
        <dbReference type="PROSITE-ProRule" id="PRU10141"/>
    </source>
</evidence>
<dbReference type="PROSITE" id="PS50011">
    <property type="entry name" value="PROTEIN_KINASE_DOM"/>
    <property type="match status" value="1"/>
</dbReference>
<evidence type="ECO:0000259" key="7">
    <source>
        <dbReference type="PROSITE" id="PS50011"/>
    </source>
</evidence>
<dbReference type="FunFam" id="1.10.510.10:FF:000624">
    <property type="entry name" value="Mitogen-activated protein kinase"/>
    <property type="match status" value="1"/>
</dbReference>
<organism evidence="8 9">
    <name type="scientific">Moumouvirus goulette</name>
    <dbReference type="NCBI Taxonomy" id="1247379"/>
    <lineage>
        <taxon>Viruses</taxon>
        <taxon>Varidnaviria</taxon>
        <taxon>Bamfordvirae</taxon>
        <taxon>Nucleocytoviricota</taxon>
        <taxon>Megaviricetes</taxon>
        <taxon>Imitervirales</taxon>
        <taxon>Mimiviridae</taxon>
        <taxon>Megamimivirinae</taxon>
        <taxon>Moumouvirus</taxon>
        <taxon>Moumouvirus goulettemassiliense</taxon>
    </lineage>
</organism>
<dbReference type="Pfam" id="PF00134">
    <property type="entry name" value="Cyclin_N"/>
    <property type="match status" value="1"/>
</dbReference>
<reference evidence="8 9" key="1">
    <citation type="submission" date="2012-10" db="EMBL/GenBank/DDBJ databases">
        <title>Complete genome sequence of Moumouvirus goulette.</title>
        <authorList>
            <person name="Fournous G."/>
            <person name="Bougalmi M."/>
            <person name="Colson P."/>
        </authorList>
    </citation>
    <scope>NUCLEOTIDE SEQUENCE [LARGE SCALE GENOMIC DNA]</scope>
</reference>
<proteinExistence type="predicted"/>
<dbReference type="InterPro" id="IPR036915">
    <property type="entry name" value="Cyclin-like_sf"/>
</dbReference>
<dbReference type="InterPro" id="IPR006671">
    <property type="entry name" value="Cyclin_N"/>
</dbReference>
<keyword evidence="9" id="KW-1185">Reference proteome</keyword>
<sequence length="500" mass="59502">MNRYFHKNETDVNNIHIVALTSLNLAIKIFEIKPLEIDELINLYNKEINLSSEKIYKESYVRQIEKDILETIDYELYNDNAWQYVKILSGQEEILESRFKFAYYLSNIILASRYYGLIDNKELAEKIIIFVKNIYSIDRIYLTNDPVMKLIYKCYKKEIENNIFPETRLIFEEMNMYDFIKNKFQNIVSNSHIKNKPEIKLTKQNTLCWYTKKDISERKKINYLGEGTYGKVEQVLINNNAVALKIIYDREEYTGIGSLVLRELNTLRKLNHSNINKINGFYYDYDNHRAYIGLELMEKSLFEYLRERIISDARKNLYILQLLRGLKHVHDNKIMHRDLSPSNILVSDDDLQISDFGMSKYYFDTNLIKTQTDIIFSIYYRPIEIYLGKNYTEKADIWACACIIGFILTNRHIFEGESESEIINCIFRRLGTPTIEHNSEILSWPKFRKSFIVHIKSGFFEIEQNYPQYATILYKMLEMNPINRPSIDEVLDHFESIIKI</sequence>
<gene>
    <name evidence="8" type="ORF">glt_00175</name>
</gene>
<keyword evidence="1" id="KW-0723">Serine/threonine-protein kinase</keyword>
<evidence type="ECO:0000256" key="4">
    <source>
        <dbReference type="ARBA" id="ARBA00022777"/>
    </source>
</evidence>
<dbReference type="Pfam" id="PF00069">
    <property type="entry name" value="Pkinase"/>
    <property type="match status" value="1"/>
</dbReference>
<dbReference type="PANTHER" id="PTHR24055">
    <property type="entry name" value="MITOGEN-ACTIVATED PROTEIN KINASE"/>
    <property type="match status" value="1"/>
</dbReference>
<keyword evidence="5 6" id="KW-0067">ATP-binding</keyword>
<dbReference type="InterPro" id="IPR000719">
    <property type="entry name" value="Prot_kinase_dom"/>
</dbReference>
<dbReference type="InterPro" id="IPR011009">
    <property type="entry name" value="Kinase-like_dom_sf"/>
</dbReference>
<dbReference type="PROSITE" id="PS00107">
    <property type="entry name" value="PROTEIN_KINASE_ATP"/>
    <property type="match status" value="1"/>
</dbReference>
<dbReference type="EMBL" id="KC008572">
    <property type="protein sequence ID" value="AGF84984.1"/>
    <property type="molecule type" value="Genomic_DNA"/>
</dbReference>
<keyword evidence="3 6" id="KW-0547">Nucleotide-binding</keyword>
<accession>M1PAV8</accession>